<dbReference type="AlphaFoldDB" id="A0A8B2NWC9"/>
<dbReference type="GO" id="GO:0043565">
    <property type="term" value="F:sequence-specific DNA binding"/>
    <property type="evidence" value="ECO:0007669"/>
    <property type="project" value="InterPro"/>
</dbReference>
<dbReference type="InterPro" id="IPR009057">
    <property type="entry name" value="Homeodomain-like_sf"/>
</dbReference>
<dbReference type="PANTHER" id="PTHR46796">
    <property type="entry name" value="HTH-TYPE TRANSCRIPTIONAL ACTIVATOR RHAS-RELATED"/>
    <property type="match status" value="1"/>
</dbReference>
<gene>
    <name evidence="6" type="ORF">DLJ53_10485</name>
</gene>
<reference evidence="6 7" key="1">
    <citation type="submission" date="2018-05" db="EMBL/GenBank/DDBJ databases">
        <title>Acuticoccus sediminis sp. nov., isolated from deep-sea sediment of Indian Ocean.</title>
        <authorList>
            <person name="Liu X."/>
            <person name="Lai Q."/>
            <person name="Du Y."/>
            <person name="Sun F."/>
            <person name="Zhang X."/>
            <person name="Wang S."/>
            <person name="Shao Z."/>
        </authorList>
    </citation>
    <scope>NUCLEOTIDE SEQUENCE [LARGE SCALE GENOMIC DNA]</scope>
    <source>
        <strain evidence="6 7">PTG4-2</strain>
    </source>
</reference>
<dbReference type="SUPFAM" id="SSF46689">
    <property type="entry name" value="Homeodomain-like"/>
    <property type="match status" value="2"/>
</dbReference>
<dbReference type="RefSeq" id="WP_111344982.1">
    <property type="nucleotide sequence ID" value="NZ_QHHQ01000002.1"/>
</dbReference>
<keyword evidence="1" id="KW-0805">Transcription regulation</keyword>
<feature type="domain" description="HTH araC/xylS-type" evidence="5">
    <location>
        <begin position="202"/>
        <end position="300"/>
    </location>
</feature>
<dbReference type="SMART" id="SM00342">
    <property type="entry name" value="HTH_ARAC"/>
    <property type="match status" value="1"/>
</dbReference>
<dbReference type="EMBL" id="QHHQ01000002">
    <property type="protein sequence ID" value="RAI01824.1"/>
    <property type="molecule type" value="Genomic_DNA"/>
</dbReference>
<dbReference type="InterPro" id="IPR032783">
    <property type="entry name" value="AraC_lig"/>
</dbReference>
<dbReference type="PROSITE" id="PS00041">
    <property type="entry name" value="HTH_ARAC_FAMILY_1"/>
    <property type="match status" value="1"/>
</dbReference>
<dbReference type="PROSITE" id="PS01124">
    <property type="entry name" value="HTH_ARAC_FAMILY_2"/>
    <property type="match status" value="1"/>
</dbReference>
<dbReference type="Proteomes" id="UP000249590">
    <property type="component" value="Unassembled WGS sequence"/>
</dbReference>
<proteinExistence type="predicted"/>
<feature type="region of interest" description="Disordered" evidence="4">
    <location>
        <begin position="289"/>
        <end position="316"/>
    </location>
</feature>
<dbReference type="Pfam" id="PF12852">
    <property type="entry name" value="Cupin_6"/>
    <property type="match status" value="1"/>
</dbReference>
<dbReference type="Gene3D" id="1.10.10.60">
    <property type="entry name" value="Homeodomain-like"/>
    <property type="match status" value="2"/>
</dbReference>
<dbReference type="InterPro" id="IPR018062">
    <property type="entry name" value="HTH_AraC-typ_CS"/>
</dbReference>
<evidence type="ECO:0000256" key="1">
    <source>
        <dbReference type="ARBA" id="ARBA00023015"/>
    </source>
</evidence>
<dbReference type="PANTHER" id="PTHR46796:SF7">
    <property type="entry name" value="ARAC FAMILY TRANSCRIPTIONAL REGULATOR"/>
    <property type="match status" value="1"/>
</dbReference>
<dbReference type="Pfam" id="PF12833">
    <property type="entry name" value="HTH_18"/>
    <property type="match status" value="1"/>
</dbReference>
<sequence length="316" mass="33989">MDPLSDVLMLLKPRSYVSAGFEAGGAWLLAFPPYEGIKVNAVLSGSCWLAMGDGSDPVRLREGDCFILPKGRPFRLGSDLGAPPVDAGTVFGRASPGGVAALNGGADFVLAGSRFSLDAAHADILLDVLPSVVLVEDVRDREELRWILTRMRREVRERLPGGDLVAQHLAHLMLVQALRLYLEERAGVGVGWLYALADRRIGSAIGAIHAEPARRWTVQQLAERAGMSRTAFAVRFKAMVGRAPMDYLTRWRMALAADRLETSGDAIPAIAASLGYDSESAFGAAFKRVMGASPRQHGRRRRPSHTASPPPASGAP</sequence>
<accession>A0A8B2NWC9</accession>
<dbReference type="SUPFAM" id="SSF51182">
    <property type="entry name" value="RmlC-like cupins"/>
    <property type="match status" value="1"/>
</dbReference>
<name>A0A8B2NWC9_9HYPH</name>
<evidence type="ECO:0000259" key="5">
    <source>
        <dbReference type="PROSITE" id="PS01124"/>
    </source>
</evidence>
<evidence type="ECO:0000256" key="2">
    <source>
        <dbReference type="ARBA" id="ARBA00023125"/>
    </source>
</evidence>
<evidence type="ECO:0000313" key="7">
    <source>
        <dbReference type="Proteomes" id="UP000249590"/>
    </source>
</evidence>
<evidence type="ECO:0000256" key="4">
    <source>
        <dbReference type="SAM" id="MobiDB-lite"/>
    </source>
</evidence>
<protein>
    <submittedName>
        <fullName evidence="6">AraC family transcriptional regulator</fullName>
    </submittedName>
</protein>
<keyword evidence="3" id="KW-0804">Transcription</keyword>
<dbReference type="InterPro" id="IPR018060">
    <property type="entry name" value="HTH_AraC"/>
</dbReference>
<evidence type="ECO:0000256" key="3">
    <source>
        <dbReference type="ARBA" id="ARBA00023163"/>
    </source>
</evidence>
<dbReference type="InterPro" id="IPR011051">
    <property type="entry name" value="RmlC_Cupin_sf"/>
</dbReference>
<dbReference type="OrthoDB" id="9783876at2"/>
<organism evidence="6 7">
    <name type="scientific">Acuticoccus sediminis</name>
    <dbReference type="NCBI Taxonomy" id="2184697"/>
    <lineage>
        <taxon>Bacteria</taxon>
        <taxon>Pseudomonadati</taxon>
        <taxon>Pseudomonadota</taxon>
        <taxon>Alphaproteobacteria</taxon>
        <taxon>Hyphomicrobiales</taxon>
        <taxon>Amorphaceae</taxon>
        <taxon>Acuticoccus</taxon>
    </lineage>
</organism>
<dbReference type="GO" id="GO:0003700">
    <property type="term" value="F:DNA-binding transcription factor activity"/>
    <property type="evidence" value="ECO:0007669"/>
    <property type="project" value="InterPro"/>
</dbReference>
<comment type="caution">
    <text evidence="6">The sequence shown here is derived from an EMBL/GenBank/DDBJ whole genome shotgun (WGS) entry which is preliminary data.</text>
</comment>
<dbReference type="InterPro" id="IPR050204">
    <property type="entry name" value="AraC_XylS_family_regulators"/>
</dbReference>
<evidence type="ECO:0000313" key="6">
    <source>
        <dbReference type="EMBL" id="RAI01824.1"/>
    </source>
</evidence>
<keyword evidence="2" id="KW-0238">DNA-binding</keyword>
<keyword evidence="7" id="KW-1185">Reference proteome</keyword>